<dbReference type="Gene3D" id="3.30.1240.10">
    <property type="match status" value="1"/>
</dbReference>
<keyword evidence="1" id="KW-0378">Hydrolase</keyword>
<sequence>MKVSVFADENIIKDVLTNIKDYKKDLSISMSGPNSLDICESNGNKKQAIKVIQKKFNISYEETMVFGDHMNDLEMMESAYYSFAMGNAEDKIKEKARFVTKTNDENGVIEAIKELAIGNEAFA</sequence>
<protein>
    <submittedName>
        <fullName evidence="1">HAD-SF-IIB: HAD hydrolase, family IIB</fullName>
    </submittedName>
</protein>
<dbReference type="EMBL" id="LN650648">
    <property type="protein sequence ID" value="CEI73192.1"/>
    <property type="molecule type" value="Genomic_DNA"/>
</dbReference>
<dbReference type="Proteomes" id="UP000245695">
    <property type="component" value="Chromosome 1"/>
</dbReference>
<evidence type="ECO:0000313" key="1">
    <source>
        <dbReference type="EMBL" id="CEI73192.1"/>
    </source>
</evidence>
<dbReference type="InterPro" id="IPR036412">
    <property type="entry name" value="HAD-like_sf"/>
</dbReference>
<dbReference type="PANTHER" id="PTHR10000">
    <property type="entry name" value="PHOSPHOSERINE PHOSPHATASE"/>
    <property type="match status" value="1"/>
</dbReference>
<evidence type="ECO:0000313" key="2">
    <source>
        <dbReference type="Proteomes" id="UP000245695"/>
    </source>
</evidence>
<dbReference type="InterPro" id="IPR023214">
    <property type="entry name" value="HAD_sf"/>
</dbReference>
<accession>A0A2P2BS99</accession>
<dbReference type="GO" id="GO:0000287">
    <property type="term" value="F:magnesium ion binding"/>
    <property type="evidence" value="ECO:0007669"/>
    <property type="project" value="TreeGrafter"/>
</dbReference>
<organism evidence="1 2">
    <name type="scientific">Romboutsia hominis</name>
    <dbReference type="NCBI Taxonomy" id="1507512"/>
    <lineage>
        <taxon>Bacteria</taxon>
        <taxon>Bacillati</taxon>
        <taxon>Bacillota</taxon>
        <taxon>Clostridia</taxon>
        <taxon>Peptostreptococcales</taxon>
        <taxon>Peptostreptococcaceae</taxon>
        <taxon>Romboutsia</taxon>
    </lineage>
</organism>
<dbReference type="Pfam" id="PF08282">
    <property type="entry name" value="Hydrolase_3"/>
    <property type="match status" value="1"/>
</dbReference>
<dbReference type="Gene3D" id="3.40.50.1000">
    <property type="entry name" value="HAD superfamily/HAD-like"/>
    <property type="match status" value="1"/>
</dbReference>
<dbReference type="AlphaFoldDB" id="A0A2P2BS99"/>
<dbReference type="GO" id="GO:0016791">
    <property type="term" value="F:phosphatase activity"/>
    <property type="evidence" value="ECO:0007669"/>
    <property type="project" value="TreeGrafter"/>
</dbReference>
<keyword evidence="2" id="KW-1185">Reference proteome</keyword>
<dbReference type="NCBIfam" id="TIGR01484">
    <property type="entry name" value="HAD-SF-IIB"/>
    <property type="match status" value="1"/>
</dbReference>
<dbReference type="PANTHER" id="PTHR10000:SF8">
    <property type="entry name" value="HAD SUPERFAMILY HYDROLASE-LIKE, TYPE 3"/>
    <property type="match status" value="1"/>
</dbReference>
<dbReference type="GO" id="GO:0005829">
    <property type="term" value="C:cytosol"/>
    <property type="evidence" value="ECO:0007669"/>
    <property type="project" value="TreeGrafter"/>
</dbReference>
<dbReference type="KEGG" id="rhom:FRIFI_1659"/>
<gene>
    <name evidence="1" type="ORF">FRIFI_1659</name>
</gene>
<proteinExistence type="predicted"/>
<dbReference type="SUPFAM" id="SSF56784">
    <property type="entry name" value="HAD-like"/>
    <property type="match status" value="1"/>
</dbReference>
<dbReference type="InterPro" id="IPR006379">
    <property type="entry name" value="HAD-SF_hydro_IIB"/>
</dbReference>
<name>A0A2P2BS99_9FIRM</name>
<reference evidence="1 2" key="1">
    <citation type="submission" date="2014-09" db="EMBL/GenBank/DDBJ databases">
        <authorList>
            <person name="Hornung B.V."/>
        </authorList>
    </citation>
    <scope>NUCLEOTIDE SEQUENCE [LARGE SCALE GENOMIC DNA]</scope>
    <source>
        <strain evidence="1 2">FRIFI</strain>
    </source>
</reference>